<evidence type="ECO:0000313" key="16">
    <source>
        <dbReference type="EMBL" id="SCU86130.1"/>
    </source>
</evidence>
<comment type="similarity">
    <text evidence="3">Belongs to the SNU71 family.</text>
</comment>
<dbReference type="Pfam" id="PF24825">
    <property type="entry name" value="SNU71_RBD"/>
    <property type="match status" value="1"/>
</dbReference>
<evidence type="ECO:0000256" key="13">
    <source>
        <dbReference type="ARBA" id="ARBA00025004"/>
    </source>
</evidence>
<evidence type="ECO:0000256" key="5">
    <source>
        <dbReference type="ARBA" id="ARBA00022490"/>
    </source>
</evidence>
<evidence type="ECO:0000259" key="15">
    <source>
        <dbReference type="SMART" id="SM00311"/>
    </source>
</evidence>
<dbReference type="Gene3D" id="1.20.1390.10">
    <property type="entry name" value="PWI domain"/>
    <property type="match status" value="1"/>
</dbReference>
<evidence type="ECO:0000256" key="6">
    <source>
        <dbReference type="ARBA" id="ARBA00022664"/>
    </source>
</evidence>
<keyword evidence="5" id="KW-0963">Cytoplasm</keyword>
<evidence type="ECO:0000256" key="9">
    <source>
        <dbReference type="ARBA" id="ARBA00023054"/>
    </source>
</evidence>
<proteinExistence type="inferred from homology"/>
<feature type="compositionally biased region" description="Basic and acidic residues" evidence="14">
    <location>
        <begin position="428"/>
        <end position="441"/>
    </location>
</feature>
<dbReference type="STRING" id="1230905.A0A1G4J8I8"/>
<dbReference type="InterPro" id="IPR057542">
    <property type="entry name" value="SNU71_RBD"/>
</dbReference>
<dbReference type="GO" id="GO:0008380">
    <property type="term" value="P:RNA splicing"/>
    <property type="evidence" value="ECO:0007669"/>
    <property type="project" value="UniProtKB-KW"/>
</dbReference>
<evidence type="ECO:0000256" key="2">
    <source>
        <dbReference type="ARBA" id="ARBA00004496"/>
    </source>
</evidence>
<dbReference type="GO" id="GO:0003723">
    <property type="term" value="F:RNA binding"/>
    <property type="evidence" value="ECO:0007669"/>
    <property type="project" value="UniProtKB-KW"/>
</dbReference>
<dbReference type="GO" id="GO:0005737">
    <property type="term" value="C:cytoplasm"/>
    <property type="evidence" value="ECO:0007669"/>
    <property type="project" value="UniProtKB-SubCell"/>
</dbReference>
<gene>
    <name evidence="16" type="ORF">LAMI_0D00562G</name>
</gene>
<evidence type="ECO:0000256" key="1">
    <source>
        <dbReference type="ARBA" id="ARBA00004123"/>
    </source>
</evidence>
<keyword evidence="6" id="KW-0507">mRNA processing</keyword>
<evidence type="ECO:0000256" key="12">
    <source>
        <dbReference type="ARBA" id="ARBA00023274"/>
    </source>
</evidence>
<dbReference type="EMBL" id="LT598463">
    <property type="protein sequence ID" value="SCU86130.1"/>
    <property type="molecule type" value="Genomic_DNA"/>
</dbReference>
<feature type="region of interest" description="Disordered" evidence="14">
    <location>
        <begin position="428"/>
        <end position="456"/>
    </location>
</feature>
<keyword evidence="17" id="KW-1185">Reference proteome</keyword>
<keyword evidence="9" id="KW-0175">Coiled coil</keyword>
<evidence type="ECO:0000256" key="4">
    <source>
        <dbReference type="ARBA" id="ARBA00014280"/>
    </source>
</evidence>
<dbReference type="SMART" id="SM00311">
    <property type="entry name" value="PWI"/>
    <property type="match status" value="1"/>
</dbReference>
<evidence type="ECO:0000256" key="8">
    <source>
        <dbReference type="ARBA" id="ARBA00022884"/>
    </source>
</evidence>
<dbReference type="InterPro" id="IPR057543">
    <property type="entry name" value="SNU71_N"/>
</dbReference>
<dbReference type="Pfam" id="PF24826">
    <property type="entry name" value="SNU71_N"/>
    <property type="match status" value="1"/>
</dbReference>
<feature type="compositionally biased region" description="Acidic residues" evidence="14">
    <location>
        <begin position="327"/>
        <end position="350"/>
    </location>
</feature>
<feature type="domain" description="PWI" evidence="15">
    <location>
        <begin position="498"/>
        <end position="565"/>
    </location>
</feature>
<keyword evidence="10" id="KW-0508">mRNA splicing</keyword>
<dbReference type="InterPro" id="IPR002483">
    <property type="entry name" value="PWI_dom"/>
</dbReference>
<evidence type="ECO:0000256" key="7">
    <source>
        <dbReference type="ARBA" id="ARBA00022728"/>
    </source>
</evidence>
<comment type="subcellular location">
    <subcellularLocation>
        <location evidence="2">Cytoplasm</location>
    </subcellularLocation>
    <subcellularLocation>
        <location evidence="1">Nucleus</location>
    </subcellularLocation>
</comment>
<reference evidence="16 17" key="1">
    <citation type="submission" date="2016-03" db="EMBL/GenBank/DDBJ databases">
        <authorList>
            <person name="Devillers H."/>
        </authorList>
    </citation>
    <scope>NUCLEOTIDE SEQUENCE [LARGE SCALE GENOMIC DNA]</scope>
    <source>
        <strain evidence="16">CBS 11717</strain>
    </source>
</reference>
<dbReference type="GO" id="GO:0005681">
    <property type="term" value="C:spliceosomal complex"/>
    <property type="evidence" value="ECO:0007669"/>
    <property type="project" value="UniProtKB-KW"/>
</dbReference>
<keyword evidence="12" id="KW-0687">Ribonucleoprotein</keyword>
<accession>A0A1G4J8I8</accession>
<keyword evidence="8" id="KW-0694">RNA-binding</keyword>
<dbReference type="OrthoDB" id="6275295at2759"/>
<evidence type="ECO:0000256" key="11">
    <source>
        <dbReference type="ARBA" id="ARBA00023242"/>
    </source>
</evidence>
<comment type="function">
    <text evidence="13">Component of the U1 snRNP particle, which recognizes and binds the 5'-splice site of pre-mRNA. Together with other non-snRNP factors, U1 snRNP forms the spliceosomal commitment complex, that targets pre-mRNA to the splicing pathway.</text>
</comment>
<evidence type="ECO:0000256" key="10">
    <source>
        <dbReference type="ARBA" id="ARBA00023187"/>
    </source>
</evidence>
<evidence type="ECO:0000256" key="3">
    <source>
        <dbReference type="ARBA" id="ARBA00005544"/>
    </source>
</evidence>
<evidence type="ECO:0000256" key="14">
    <source>
        <dbReference type="SAM" id="MobiDB-lite"/>
    </source>
</evidence>
<keyword evidence="7" id="KW-0747">Spliceosome</keyword>
<name>A0A1G4J8I8_9SACH</name>
<keyword evidence="11" id="KW-0539">Nucleus</keyword>
<feature type="region of interest" description="Disordered" evidence="14">
    <location>
        <begin position="319"/>
        <end position="350"/>
    </location>
</feature>
<organism evidence="16 17">
    <name type="scientific">Lachancea mirantina</name>
    <dbReference type="NCBI Taxonomy" id="1230905"/>
    <lineage>
        <taxon>Eukaryota</taxon>
        <taxon>Fungi</taxon>
        <taxon>Dikarya</taxon>
        <taxon>Ascomycota</taxon>
        <taxon>Saccharomycotina</taxon>
        <taxon>Saccharomycetes</taxon>
        <taxon>Saccharomycetales</taxon>
        <taxon>Saccharomycetaceae</taxon>
        <taxon>Lachancea</taxon>
    </lineage>
</organism>
<dbReference type="Proteomes" id="UP000191024">
    <property type="component" value="Chromosome D"/>
</dbReference>
<dbReference type="GO" id="GO:0006397">
    <property type="term" value="P:mRNA processing"/>
    <property type="evidence" value="ECO:0007669"/>
    <property type="project" value="UniProtKB-KW"/>
</dbReference>
<sequence>MDSIVFVSPNVYMSSGSRNLWHSDVLKPGYIPILRSDLLKFRDALDRVQSTLEEEQNSSLYRILDLETQKQQELGNDVKIGSKTDQEERIGREGSKFQEVKAFLPISLEQQLHTLSIIDLPGEHSSFELEGFIKAIERLTEARVGVEDAIVCWSITTGIDTHSIFLRCKAIPQFGFVVKYWRALLSAWHETHNDVCPELRFDENTSRYLEDLSRKDLPQKELPHGEELAQDVEEIQMQLLKNDSVAAKAEDADLVVQYKVDVSTLSDLPRSSLDQLCKDIMYFRTRVLTAEKEKHAKEEQNENRRRRLHLKKVLEQIRKSQGKDETNLDVDDDEEGVSGEEEIEEDEQDDWVVEQAREAKERQESDRRFEKMIQDAETEIMDLAALKKAIGRTRDYEILLRQERGSHLRELMHMAADPYYDHRRSFKADEERRDAEDRALHPEATVPAMDPADEGSSQIPVAAETATTGPVQAPFKIEITKPQKTQAETLVYSEEELEAALNKLRSSKLVEQLVQEFLGESEQDLVDYIFDHISENRSKNALCEELRDTFDDDAVTIADKIWNNL</sequence>
<protein>
    <recommendedName>
        <fullName evidence="4">U1 small nuclear ribonucleoprotein component SNU71</fullName>
    </recommendedName>
</protein>
<dbReference type="AlphaFoldDB" id="A0A1G4J8I8"/>
<evidence type="ECO:0000313" key="17">
    <source>
        <dbReference type="Proteomes" id="UP000191024"/>
    </source>
</evidence>